<dbReference type="InterPro" id="IPR027417">
    <property type="entry name" value="P-loop_NTPase"/>
</dbReference>
<protein>
    <submittedName>
        <fullName evidence="2">Chromatin remodeling complex subunit</fullName>
    </submittedName>
</protein>
<dbReference type="PANTHER" id="PTHR45623">
    <property type="entry name" value="CHROMODOMAIN-HELICASE-DNA-BINDING PROTEIN 3-RELATED-RELATED"/>
    <property type="match status" value="1"/>
</dbReference>
<dbReference type="SUPFAM" id="SSF52540">
    <property type="entry name" value="P-loop containing nucleoside triphosphate hydrolases"/>
    <property type="match status" value="1"/>
</dbReference>
<reference evidence="2" key="2">
    <citation type="submission" date="2015-06" db="UniProtKB">
        <authorList>
            <consortium name="EnsemblPlants"/>
        </authorList>
    </citation>
    <scope>IDENTIFICATION</scope>
    <source>
        <strain evidence="2">DM1-3 516 R44</strain>
    </source>
</reference>
<keyword evidence="3" id="KW-1185">Reference proteome</keyword>
<evidence type="ECO:0000256" key="1">
    <source>
        <dbReference type="ARBA" id="ARBA00023242"/>
    </source>
</evidence>
<proteinExistence type="predicted"/>
<dbReference type="Proteomes" id="UP000011115">
    <property type="component" value="Unassembled WGS sequence"/>
</dbReference>
<dbReference type="HOGENOM" id="CLU_1707401_0_0_1"/>
<dbReference type="InParanoid" id="M1B6W3"/>
<name>M1B6W3_SOLTU</name>
<reference evidence="3" key="1">
    <citation type="journal article" date="2011" name="Nature">
        <title>Genome sequence and analysis of the tuber crop potato.</title>
        <authorList>
            <consortium name="The Potato Genome Sequencing Consortium"/>
        </authorList>
    </citation>
    <scope>NUCLEOTIDE SEQUENCE [LARGE SCALE GENOMIC DNA]</scope>
    <source>
        <strain evidence="3">cv. DM1-3 516 R44</strain>
    </source>
</reference>
<dbReference type="eggNOG" id="KOG0383">
    <property type="taxonomic scope" value="Eukaryota"/>
</dbReference>
<evidence type="ECO:0000313" key="2">
    <source>
        <dbReference type="EnsemblPlants" id="PGSC0003DMT400038450"/>
    </source>
</evidence>
<accession>M1B6W3</accession>
<keyword evidence="1" id="KW-0539">Nucleus</keyword>
<dbReference type="EnsemblPlants" id="PGSC0003DMT400038450">
    <property type="protein sequence ID" value="PGSC0003DMT400038450"/>
    <property type="gene ID" value="PGSC0003DMG400014840"/>
</dbReference>
<dbReference type="Gramene" id="PGSC0003DMT400038450">
    <property type="protein sequence ID" value="PGSC0003DMT400038450"/>
    <property type="gene ID" value="PGSC0003DMG400014840"/>
</dbReference>
<sequence>MLNDLKSIPRLELEFATAAAAIGNLKSTVAIAAAPSSRLLLLLSDWNPHADLQAMARAHRLGQTNKVMIFRLITRGTIEERMMQMTKKKMILEHLVVGRLKAQNINQSDLDPFHQSQCAEGKLYIIVAQKPLVFMQKCVGGIQDTCGLVVNEVG</sequence>
<dbReference type="Gene3D" id="3.40.50.300">
    <property type="entry name" value="P-loop containing nucleotide triphosphate hydrolases"/>
    <property type="match status" value="1"/>
</dbReference>
<dbReference type="PANTHER" id="PTHR45623:SF34">
    <property type="entry name" value="CHD3-TYPE CHROMATIN-REMODELING FACTOR PICKLE"/>
    <property type="match status" value="1"/>
</dbReference>
<dbReference type="STRING" id="4113.M1B6W3"/>
<dbReference type="AlphaFoldDB" id="M1B6W3"/>
<evidence type="ECO:0000313" key="3">
    <source>
        <dbReference type="Proteomes" id="UP000011115"/>
    </source>
</evidence>
<organism evidence="2 3">
    <name type="scientific">Solanum tuberosum</name>
    <name type="common">Potato</name>
    <dbReference type="NCBI Taxonomy" id="4113"/>
    <lineage>
        <taxon>Eukaryota</taxon>
        <taxon>Viridiplantae</taxon>
        <taxon>Streptophyta</taxon>
        <taxon>Embryophyta</taxon>
        <taxon>Tracheophyta</taxon>
        <taxon>Spermatophyta</taxon>
        <taxon>Magnoliopsida</taxon>
        <taxon>eudicotyledons</taxon>
        <taxon>Gunneridae</taxon>
        <taxon>Pentapetalae</taxon>
        <taxon>asterids</taxon>
        <taxon>lamiids</taxon>
        <taxon>Solanales</taxon>
        <taxon>Solanaceae</taxon>
        <taxon>Solanoideae</taxon>
        <taxon>Solaneae</taxon>
        <taxon>Solanum</taxon>
    </lineage>
</organism>
<dbReference type="PaxDb" id="4113-PGSC0003DMT400038450"/>